<gene>
    <name evidence="3" type="ORF">RHGRI_023351</name>
</gene>
<dbReference type="EMBL" id="JACTNZ010000008">
    <property type="protein sequence ID" value="KAG5535554.1"/>
    <property type="molecule type" value="Genomic_DNA"/>
</dbReference>
<proteinExistence type="predicted"/>
<dbReference type="PANTHER" id="PTHR12815">
    <property type="entry name" value="SORTING AND ASSEMBLY MACHINERY SAMM50 PROTEIN FAMILY MEMBER"/>
    <property type="match status" value="1"/>
</dbReference>
<evidence type="ECO:0000259" key="1">
    <source>
        <dbReference type="Pfam" id="PF25280"/>
    </source>
</evidence>
<dbReference type="Pfam" id="PF25282">
    <property type="entry name" value="POTRA1_3_Toc75"/>
    <property type="match status" value="2"/>
</dbReference>
<dbReference type="InterPro" id="IPR039910">
    <property type="entry name" value="D15-like"/>
</dbReference>
<dbReference type="GO" id="GO:0045037">
    <property type="term" value="P:protein import into chloroplast stroma"/>
    <property type="evidence" value="ECO:0007669"/>
    <property type="project" value="TreeGrafter"/>
</dbReference>
<feature type="domain" description="Toc75-like POTRA" evidence="2">
    <location>
        <begin position="42"/>
        <end position="124"/>
    </location>
</feature>
<feature type="domain" description="Toc75-like second POTRA" evidence="1">
    <location>
        <begin position="275"/>
        <end position="319"/>
    </location>
</feature>
<dbReference type="Proteomes" id="UP000823749">
    <property type="component" value="Chromosome 8"/>
</dbReference>
<dbReference type="InterPro" id="IPR057355">
    <property type="entry name" value="POTRA2_Toc75"/>
</dbReference>
<dbReference type="Pfam" id="PF25280">
    <property type="entry name" value="POTRA2_Toc75"/>
    <property type="match status" value="1"/>
</dbReference>
<keyword evidence="4" id="KW-1185">Reference proteome</keyword>
<name>A0AAV6J787_9ERIC</name>
<organism evidence="3 4">
    <name type="scientific">Rhododendron griersonianum</name>
    <dbReference type="NCBI Taxonomy" id="479676"/>
    <lineage>
        <taxon>Eukaryota</taxon>
        <taxon>Viridiplantae</taxon>
        <taxon>Streptophyta</taxon>
        <taxon>Embryophyta</taxon>
        <taxon>Tracheophyta</taxon>
        <taxon>Spermatophyta</taxon>
        <taxon>Magnoliopsida</taxon>
        <taxon>eudicotyledons</taxon>
        <taxon>Gunneridae</taxon>
        <taxon>Pentapetalae</taxon>
        <taxon>asterids</taxon>
        <taxon>Ericales</taxon>
        <taxon>Ericaceae</taxon>
        <taxon>Ericoideae</taxon>
        <taxon>Rhodoreae</taxon>
        <taxon>Rhododendron</taxon>
    </lineage>
</organism>
<dbReference type="AlphaFoldDB" id="A0AAV6J787"/>
<sequence length="319" mass="35995">MSELPLKPCSPAIAKDGENDGESKFDWDSHGLQADATIPVRNLDAFKKYKVSYVYLYEVNRQRDLFPVGAEDSLFECVSLRPNRVYTKSQLLKELETLSAALGVFENVDLLAGTLPDGTIRIGIFIFSELSASAASPLNTVITPIMSELPLKPRENDDESKFDWDSHGLQADATIPVRNLDAFKKYKVSYVYLYEVNSQRDLFPVGAEDSLFECVSLRPNGVYTKSQLLKELETLSALGVFENVDLMAGTHTHPDGTICIAIYISEWEWLSANSIKCINVGLLPPWQPMEMSPNMTDEREQMEYIRSLEREYNKRVDEA</sequence>
<dbReference type="PANTHER" id="PTHR12815:SF42">
    <property type="entry name" value="BACTERIAL SURFACE ANTIGEN (D15) DOMAIN-CONTAINING PROTEIN"/>
    <property type="match status" value="1"/>
</dbReference>
<accession>A0AAV6J787</accession>
<evidence type="ECO:0000313" key="3">
    <source>
        <dbReference type="EMBL" id="KAG5535554.1"/>
    </source>
</evidence>
<dbReference type="GO" id="GO:0009707">
    <property type="term" value="C:chloroplast outer membrane"/>
    <property type="evidence" value="ECO:0007669"/>
    <property type="project" value="TreeGrafter"/>
</dbReference>
<reference evidence="3" key="1">
    <citation type="submission" date="2020-08" db="EMBL/GenBank/DDBJ databases">
        <title>Plant Genome Project.</title>
        <authorList>
            <person name="Zhang R.-G."/>
        </authorList>
    </citation>
    <scope>NUCLEOTIDE SEQUENCE</scope>
    <source>
        <strain evidence="3">WSP0</strain>
        <tissue evidence="3">Leaf</tissue>
    </source>
</reference>
<dbReference type="GO" id="GO:0009658">
    <property type="term" value="P:chloroplast organization"/>
    <property type="evidence" value="ECO:0007669"/>
    <property type="project" value="TreeGrafter"/>
</dbReference>
<protein>
    <submittedName>
        <fullName evidence="3">Uncharacterized protein</fullName>
    </submittedName>
</protein>
<comment type="caution">
    <text evidence="3">The sequence shown here is derived from an EMBL/GenBank/DDBJ whole genome shotgun (WGS) entry which is preliminary data.</text>
</comment>
<dbReference type="InterPro" id="IPR057354">
    <property type="entry name" value="POTRA1_3_Toc75"/>
</dbReference>
<feature type="domain" description="Toc75-like POTRA" evidence="2">
    <location>
        <begin position="179"/>
        <end position="266"/>
    </location>
</feature>
<evidence type="ECO:0000259" key="2">
    <source>
        <dbReference type="Pfam" id="PF25282"/>
    </source>
</evidence>
<evidence type="ECO:0000313" key="4">
    <source>
        <dbReference type="Proteomes" id="UP000823749"/>
    </source>
</evidence>